<evidence type="ECO:0000313" key="1">
    <source>
        <dbReference type="EMBL" id="VFS45587.1"/>
    </source>
</evidence>
<dbReference type="Proteomes" id="UP000373449">
    <property type="component" value="Unassembled WGS sequence"/>
</dbReference>
<name>A0A484ZAV8_9GAMM</name>
<gene>
    <name evidence="1" type="ORF">NCTC12282_00469</name>
</gene>
<protein>
    <submittedName>
        <fullName evidence="1">Uncharacterized protein</fullName>
    </submittedName>
</protein>
<dbReference type="EMBL" id="CAADJA010000002">
    <property type="protein sequence ID" value="VFS45587.1"/>
    <property type="molecule type" value="Genomic_DNA"/>
</dbReference>
<evidence type="ECO:0000313" key="2">
    <source>
        <dbReference type="Proteomes" id="UP000373449"/>
    </source>
</evidence>
<organism evidence="1 2">
    <name type="scientific">Budvicia aquatica</name>
    <dbReference type="NCBI Taxonomy" id="82979"/>
    <lineage>
        <taxon>Bacteria</taxon>
        <taxon>Pseudomonadati</taxon>
        <taxon>Pseudomonadota</taxon>
        <taxon>Gammaproteobacteria</taxon>
        <taxon>Enterobacterales</taxon>
        <taxon>Budviciaceae</taxon>
        <taxon>Budvicia</taxon>
    </lineage>
</organism>
<dbReference type="AlphaFoldDB" id="A0A484ZAV8"/>
<proteinExistence type="predicted"/>
<accession>A0A484ZAV8</accession>
<sequence>MSNTQSKIAALSQAAITNAKIYKPLNAAINYCYIISFIDRTNIGIARASMSIDLGLSPPPMGSAQGYFFSPTQRWKSPAI</sequence>
<reference evidence="1 2" key="1">
    <citation type="submission" date="2019-03" db="EMBL/GenBank/DDBJ databases">
        <authorList>
            <consortium name="Pathogen Informatics"/>
        </authorList>
    </citation>
    <scope>NUCLEOTIDE SEQUENCE [LARGE SCALE GENOMIC DNA]</scope>
    <source>
        <strain evidence="1 2">NCTC12282</strain>
    </source>
</reference>